<dbReference type="Proteomes" id="UP001595937">
    <property type="component" value="Unassembled WGS sequence"/>
</dbReference>
<sequence>MTQPRHPASPLTARLYDLEYPRSLGVYSTYQEVQAVVDTLADNHFPVQSTLIVGTDLKLMERVTGRKSWGRVIGQGALSGLWMGLFLGLLLMLIAPSNFMVVLTSVLLGIVFFTVWAVIGYAMSGGKRDFTSMTSTIPMQYELLVEHKHADEARRLLVETGAAPAVTPHSPSTQLPGHGAPSGYPGPSQPGSSQPGSSQPGFSQSGPSQPNSSYGTPPTHGGNSVPQYGSAPVASPPSSERPDSQRPSRPTYGKPIDSAPQPTASDASSRTGRPAFGRPAGTALYEGSPAAAEPQRPVAEQAHGSQAYGSQPSGSPSAADHDRPGFGYSYPERPKQPEQSGDDQNSEGESR</sequence>
<feature type="transmembrane region" description="Helical" evidence="2">
    <location>
        <begin position="72"/>
        <end position="95"/>
    </location>
</feature>
<feature type="transmembrane region" description="Helical" evidence="2">
    <location>
        <begin position="101"/>
        <end position="123"/>
    </location>
</feature>
<evidence type="ECO:0000259" key="3">
    <source>
        <dbReference type="Pfam" id="PF11181"/>
    </source>
</evidence>
<keyword evidence="2" id="KW-0472">Membrane</keyword>
<evidence type="ECO:0000313" key="5">
    <source>
        <dbReference type="Proteomes" id="UP001595937"/>
    </source>
</evidence>
<feature type="compositionally biased region" description="Polar residues" evidence="1">
    <location>
        <begin position="303"/>
        <end position="316"/>
    </location>
</feature>
<feature type="region of interest" description="Disordered" evidence="1">
    <location>
        <begin position="164"/>
        <end position="351"/>
    </location>
</feature>
<dbReference type="InterPro" id="IPR025889">
    <property type="entry name" value="GSP17M-like_dom"/>
</dbReference>
<organism evidence="4 5">
    <name type="scientific">Brachybacterium tyrofermentans</name>
    <dbReference type="NCBI Taxonomy" id="47848"/>
    <lineage>
        <taxon>Bacteria</taxon>
        <taxon>Bacillati</taxon>
        <taxon>Actinomycetota</taxon>
        <taxon>Actinomycetes</taxon>
        <taxon>Micrococcales</taxon>
        <taxon>Dermabacteraceae</taxon>
        <taxon>Brachybacterium</taxon>
    </lineage>
</organism>
<keyword evidence="2" id="KW-1133">Transmembrane helix</keyword>
<proteinExistence type="predicted"/>
<protein>
    <submittedName>
        <fullName evidence="4">General stress protein</fullName>
    </submittedName>
</protein>
<evidence type="ECO:0000256" key="2">
    <source>
        <dbReference type="SAM" id="Phobius"/>
    </source>
</evidence>
<reference evidence="5" key="1">
    <citation type="journal article" date="2019" name="Int. J. Syst. Evol. Microbiol.">
        <title>The Global Catalogue of Microorganisms (GCM) 10K type strain sequencing project: providing services to taxonomists for standard genome sequencing and annotation.</title>
        <authorList>
            <consortium name="The Broad Institute Genomics Platform"/>
            <consortium name="The Broad Institute Genome Sequencing Center for Infectious Disease"/>
            <person name="Wu L."/>
            <person name="Ma J."/>
        </authorList>
    </citation>
    <scope>NUCLEOTIDE SEQUENCE [LARGE SCALE GENOMIC DNA]</scope>
    <source>
        <strain evidence="5">CGMCC 1.16455</strain>
    </source>
</reference>
<name>A0ABW0FDD5_9MICO</name>
<feature type="compositionally biased region" description="Acidic residues" evidence="1">
    <location>
        <begin position="340"/>
        <end position="351"/>
    </location>
</feature>
<dbReference type="GeneID" id="303298776"/>
<dbReference type="RefSeq" id="WP_226849812.1">
    <property type="nucleotide sequence ID" value="NZ_BAAAIR010000048.1"/>
</dbReference>
<feature type="domain" description="General stress protein 17M-like" evidence="3">
    <location>
        <begin position="23"/>
        <end position="97"/>
    </location>
</feature>
<keyword evidence="5" id="KW-1185">Reference proteome</keyword>
<gene>
    <name evidence="4" type="ORF">ACFPK8_05870</name>
</gene>
<evidence type="ECO:0000256" key="1">
    <source>
        <dbReference type="SAM" id="MobiDB-lite"/>
    </source>
</evidence>
<dbReference type="Pfam" id="PF11181">
    <property type="entry name" value="YflT"/>
    <property type="match status" value="1"/>
</dbReference>
<evidence type="ECO:0000313" key="4">
    <source>
        <dbReference type="EMBL" id="MFC5297033.1"/>
    </source>
</evidence>
<feature type="compositionally biased region" description="Low complexity" evidence="1">
    <location>
        <begin position="179"/>
        <end position="215"/>
    </location>
</feature>
<dbReference type="EMBL" id="JBHSLN010000018">
    <property type="protein sequence ID" value="MFC5297033.1"/>
    <property type="molecule type" value="Genomic_DNA"/>
</dbReference>
<comment type="caution">
    <text evidence="4">The sequence shown here is derived from an EMBL/GenBank/DDBJ whole genome shotgun (WGS) entry which is preliminary data.</text>
</comment>
<keyword evidence="2" id="KW-0812">Transmembrane</keyword>
<feature type="compositionally biased region" description="Polar residues" evidence="1">
    <location>
        <begin position="260"/>
        <end position="271"/>
    </location>
</feature>
<accession>A0ABW0FDD5</accession>